<accession>A0A8H3IFU7</accession>
<evidence type="ECO:0000256" key="1">
    <source>
        <dbReference type="ARBA" id="ARBA00022737"/>
    </source>
</evidence>
<dbReference type="Proteomes" id="UP000664169">
    <property type="component" value="Unassembled WGS sequence"/>
</dbReference>
<evidence type="ECO:0000256" key="4">
    <source>
        <dbReference type="SAM" id="MobiDB-lite"/>
    </source>
</evidence>
<feature type="domain" description="Cns1/TTC4 wheel" evidence="5">
    <location>
        <begin position="274"/>
        <end position="382"/>
    </location>
</feature>
<dbReference type="OrthoDB" id="420195at2759"/>
<dbReference type="InterPro" id="IPR044059">
    <property type="entry name" value="Csn1/TTC4_wheel"/>
</dbReference>
<proteinExistence type="inferred from homology"/>
<evidence type="ECO:0000256" key="3">
    <source>
        <dbReference type="ARBA" id="ARBA00023602"/>
    </source>
</evidence>
<dbReference type="InterPro" id="IPR011990">
    <property type="entry name" value="TPR-like_helical_dom_sf"/>
</dbReference>
<dbReference type="GO" id="GO:0030544">
    <property type="term" value="F:Hsp70 protein binding"/>
    <property type="evidence" value="ECO:0007669"/>
    <property type="project" value="TreeGrafter"/>
</dbReference>
<dbReference type="EMBL" id="CAJPDQ010000025">
    <property type="protein sequence ID" value="CAF9926482.1"/>
    <property type="molecule type" value="Genomic_DNA"/>
</dbReference>
<evidence type="ECO:0000313" key="6">
    <source>
        <dbReference type="EMBL" id="CAF9926482.1"/>
    </source>
</evidence>
<evidence type="ECO:0000259" key="5">
    <source>
        <dbReference type="Pfam" id="PF18972"/>
    </source>
</evidence>
<comment type="similarity">
    <text evidence="3">Belongs to the TTC4 family.</text>
</comment>
<dbReference type="PANTHER" id="PTHR46035:SF1">
    <property type="entry name" value="TETRATRICOPEPTIDE REPEAT PROTEIN 4"/>
    <property type="match status" value="1"/>
</dbReference>
<keyword evidence="2" id="KW-0802">TPR repeat</keyword>
<evidence type="ECO:0000256" key="2">
    <source>
        <dbReference type="ARBA" id="ARBA00022803"/>
    </source>
</evidence>
<feature type="region of interest" description="Disordered" evidence="4">
    <location>
        <begin position="1"/>
        <end position="40"/>
    </location>
</feature>
<feature type="compositionally biased region" description="Basic and acidic residues" evidence="4">
    <location>
        <begin position="92"/>
        <end position="103"/>
    </location>
</feature>
<dbReference type="CDD" id="cd21381">
    <property type="entry name" value="CTWD_TTC4"/>
    <property type="match status" value="1"/>
</dbReference>
<keyword evidence="7" id="KW-1185">Reference proteome</keyword>
<dbReference type="SMART" id="SM00028">
    <property type="entry name" value="TPR"/>
    <property type="match status" value="2"/>
</dbReference>
<evidence type="ECO:0000313" key="7">
    <source>
        <dbReference type="Proteomes" id="UP000664169"/>
    </source>
</evidence>
<protein>
    <recommendedName>
        <fullName evidence="5">Cns1/TTC4 wheel domain-containing protein</fullName>
    </recommendedName>
</protein>
<dbReference type="Gene3D" id="1.25.40.10">
    <property type="entry name" value="Tetratricopeptide repeat domain"/>
    <property type="match status" value="1"/>
</dbReference>
<dbReference type="AlphaFoldDB" id="A0A8H3IFU7"/>
<dbReference type="GO" id="GO:0005829">
    <property type="term" value="C:cytosol"/>
    <property type="evidence" value="ECO:0007669"/>
    <property type="project" value="TreeGrafter"/>
</dbReference>
<gene>
    <name evidence="6" type="ORF">GOMPHAMPRED_004148</name>
</gene>
<name>A0A8H3IFU7_9LECA</name>
<dbReference type="GO" id="GO:0006457">
    <property type="term" value="P:protein folding"/>
    <property type="evidence" value="ECO:0007669"/>
    <property type="project" value="TreeGrafter"/>
</dbReference>
<feature type="region of interest" description="Disordered" evidence="4">
    <location>
        <begin position="84"/>
        <end position="103"/>
    </location>
</feature>
<dbReference type="PANTHER" id="PTHR46035">
    <property type="entry name" value="TETRATRICOPEPTIDE REPEAT PROTEIN 4"/>
    <property type="match status" value="1"/>
</dbReference>
<dbReference type="Pfam" id="PF18972">
    <property type="entry name" value="Wheel"/>
    <property type="match status" value="1"/>
</dbReference>
<dbReference type="SUPFAM" id="SSF48452">
    <property type="entry name" value="TPR-like"/>
    <property type="match status" value="1"/>
</dbReference>
<dbReference type="GO" id="GO:0051879">
    <property type="term" value="F:Hsp90 protein binding"/>
    <property type="evidence" value="ECO:0007669"/>
    <property type="project" value="InterPro"/>
</dbReference>
<organism evidence="6 7">
    <name type="scientific">Gomphillus americanus</name>
    <dbReference type="NCBI Taxonomy" id="1940652"/>
    <lineage>
        <taxon>Eukaryota</taxon>
        <taxon>Fungi</taxon>
        <taxon>Dikarya</taxon>
        <taxon>Ascomycota</taxon>
        <taxon>Pezizomycotina</taxon>
        <taxon>Lecanoromycetes</taxon>
        <taxon>OSLEUM clade</taxon>
        <taxon>Ostropomycetidae</taxon>
        <taxon>Ostropales</taxon>
        <taxon>Graphidaceae</taxon>
        <taxon>Gomphilloideae</taxon>
        <taxon>Gomphillus</taxon>
    </lineage>
</organism>
<dbReference type="GO" id="GO:0005634">
    <property type="term" value="C:nucleus"/>
    <property type="evidence" value="ECO:0007669"/>
    <property type="project" value="TreeGrafter"/>
</dbReference>
<sequence>MVSSDNDGVSARTAGGGQSTANVVIEHGPSLPPSMTEPKQSVDELVADLKKSPFFMTSLEDVGAEYNPGVEAIKALIYEGSRSEQASNFREQGNEDARSKNWTDAREQYSKGLAVLKVPRRSEDPVADDEDKTELMLKELLLVNRALCQLELRNYRSCTLDCMAALQINPRNVKAHYRMASAMFAIHKLAEAAIACRAGLMVDSTNATLTALQAKILEKQKAMDVKQKKIQEEADIKRKQATTLTQALKARQIKLRNTNQSPETKDAEIKLVPDPMSLKSTLVFPVVILYPLHLQSDFIKAFGEEQTLQGHLEYLLPLPWDTIEEYSSNEAYMETVSGGLIKWGKKVELLKVLSGGKVEVVDGLIKVNIVPKSRASEWVESFKKSRPK</sequence>
<keyword evidence="1" id="KW-0677">Repeat</keyword>
<dbReference type="InterPro" id="IPR019734">
    <property type="entry name" value="TPR_rpt"/>
</dbReference>
<reference evidence="6" key="1">
    <citation type="submission" date="2021-03" db="EMBL/GenBank/DDBJ databases">
        <authorList>
            <person name="Tagirdzhanova G."/>
        </authorList>
    </citation>
    <scope>NUCLEOTIDE SEQUENCE</scope>
</reference>
<comment type="caution">
    <text evidence="6">The sequence shown here is derived from an EMBL/GenBank/DDBJ whole genome shotgun (WGS) entry which is preliminary data.</text>
</comment>